<sequence>MADWTVTGREDGVSDQALANATGKAWPAWFAVLDEAGAQTWKHSKTAQWLDANFTIGGWWAQGVTVGYEQARGIRLPGQRQDGTFEVGASKTLPLDQQKAIDALIAAVSDELGAHAGVAEGGGHAELG</sequence>
<dbReference type="EMBL" id="JBHSTP010000001">
    <property type="protein sequence ID" value="MFC6354902.1"/>
    <property type="molecule type" value="Genomic_DNA"/>
</dbReference>
<comment type="caution">
    <text evidence="1">The sequence shown here is derived from an EMBL/GenBank/DDBJ whole genome shotgun (WGS) entry which is preliminary data.</text>
</comment>
<accession>A0ABW1VCD7</accession>
<name>A0ABW1VCD7_9MICO</name>
<evidence type="ECO:0000313" key="2">
    <source>
        <dbReference type="Proteomes" id="UP001596306"/>
    </source>
</evidence>
<gene>
    <name evidence="1" type="ORF">ACFQB0_02065</name>
</gene>
<protein>
    <submittedName>
        <fullName evidence="1">Uncharacterized protein</fullName>
    </submittedName>
</protein>
<proteinExistence type="predicted"/>
<organism evidence="1 2">
    <name type="scientific">Luethyella okanaganae</name>
    <dbReference type="NCBI Taxonomy" id="69372"/>
    <lineage>
        <taxon>Bacteria</taxon>
        <taxon>Bacillati</taxon>
        <taxon>Actinomycetota</taxon>
        <taxon>Actinomycetes</taxon>
        <taxon>Micrococcales</taxon>
        <taxon>Microbacteriaceae</taxon>
        <taxon>Luethyella</taxon>
    </lineage>
</organism>
<keyword evidence="2" id="KW-1185">Reference proteome</keyword>
<reference evidence="2" key="1">
    <citation type="journal article" date="2019" name="Int. J. Syst. Evol. Microbiol.">
        <title>The Global Catalogue of Microorganisms (GCM) 10K type strain sequencing project: providing services to taxonomists for standard genome sequencing and annotation.</title>
        <authorList>
            <consortium name="The Broad Institute Genomics Platform"/>
            <consortium name="The Broad Institute Genome Sequencing Center for Infectious Disease"/>
            <person name="Wu L."/>
            <person name="Ma J."/>
        </authorList>
    </citation>
    <scope>NUCLEOTIDE SEQUENCE [LARGE SCALE GENOMIC DNA]</scope>
    <source>
        <strain evidence="2">CCUG 43304</strain>
    </source>
</reference>
<dbReference type="RefSeq" id="WP_386726966.1">
    <property type="nucleotide sequence ID" value="NZ_JBHSTP010000001.1"/>
</dbReference>
<evidence type="ECO:0000313" key="1">
    <source>
        <dbReference type="EMBL" id="MFC6354902.1"/>
    </source>
</evidence>
<dbReference type="Proteomes" id="UP001596306">
    <property type="component" value="Unassembled WGS sequence"/>
</dbReference>